<dbReference type="InParanoid" id="A0A1I4I6X1"/>
<dbReference type="AlphaFoldDB" id="A0A1I4I6X1"/>
<dbReference type="FunCoup" id="A0A1I4I6X1">
    <property type="interactions" value="2"/>
</dbReference>
<accession>A0A1I4I6X1</accession>
<evidence type="ECO:0000313" key="5">
    <source>
        <dbReference type="Proteomes" id="UP000199152"/>
    </source>
</evidence>
<dbReference type="InterPro" id="IPR025736">
    <property type="entry name" value="PucR_C-HTH_dom"/>
</dbReference>
<comment type="similarity">
    <text evidence="1">Belongs to the CdaR family.</text>
</comment>
<evidence type="ECO:0000313" key="4">
    <source>
        <dbReference type="EMBL" id="SFL49436.1"/>
    </source>
</evidence>
<dbReference type="InterPro" id="IPR041522">
    <property type="entry name" value="CdaR_GGDEF"/>
</dbReference>
<dbReference type="OrthoDB" id="8026818at2"/>
<dbReference type="InterPro" id="IPR042070">
    <property type="entry name" value="PucR_C-HTH_sf"/>
</dbReference>
<dbReference type="Proteomes" id="UP000199152">
    <property type="component" value="Unassembled WGS sequence"/>
</dbReference>
<keyword evidence="2" id="KW-0175">Coiled coil</keyword>
<evidence type="ECO:0000259" key="3">
    <source>
        <dbReference type="SMART" id="SM00065"/>
    </source>
</evidence>
<organism evidence="4 5">
    <name type="scientific">Geodermatophilus ruber</name>
    <dbReference type="NCBI Taxonomy" id="504800"/>
    <lineage>
        <taxon>Bacteria</taxon>
        <taxon>Bacillati</taxon>
        <taxon>Actinomycetota</taxon>
        <taxon>Actinomycetes</taxon>
        <taxon>Geodermatophilales</taxon>
        <taxon>Geodermatophilaceae</taxon>
        <taxon>Geodermatophilus</taxon>
    </lineage>
</organism>
<dbReference type="PANTHER" id="PTHR33744:SF1">
    <property type="entry name" value="DNA-BINDING TRANSCRIPTIONAL ACTIVATOR ADER"/>
    <property type="match status" value="1"/>
</dbReference>
<dbReference type="SUPFAM" id="SSF55781">
    <property type="entry name" value="GAF domain-like"/>
    <property type="match status" value="1"/>
</dbReference>
<dbReference type="Gene3D" id="3.30.450.40">
    <property type="match status" value="1"/>
</dbReference>
<protein>
    <submittedName>
        <fullName evidence="4">Sugar diacid utilization regulator</fullName>
    </submittedName>
</protein>
<feature type="domain" description="GAF" evidence="3">
    <location>
        <begin position="62"/>
        <end position="219"/>
    </location>
</feature>
<dbReference type="SMART" id="SM00065">
    <property type="entry name" value="GAF"/>
    <property type="match status" value="1"/>
</dbReference>
<dbReference type="EMBL" id="FOSW01000012">
    <property type="protein sequence ID" value="SFL49436.1"/>
    <property type="molecule type" value="Genomic_DNA"/>
</dbReference>
<reference evidence="4 5" key="1">
    <citation type="submission" date="2016-10" db="EMBL/GenBank/DDBJ databases">
        <authorList>
            <person name="de Groot N.N."/>
        </authorList>
    </citation>
    <scope>NUCLEOTIDE SEQUENCE [LARGE SCALE GENOMIC DNA]</scope>
    <source>
        <strain evidence="4 5">DSM 45317</strain>
    </source>
</reference>
<keyword evidence="5" id="KW-1185">Reference proteome</keyword>
<evidence type="ECO:0000256" key="1">
    <source>
        <dbReference type="ARBA" id="ARBA00006754"/>
    </source>
</evidence>
<sequence>MHGPDSLECRDPEHIVVEGPLVVHPPLTEPDVLLAGEPPTAELSSWLDAIAEITRAANRDAPLADLLDLIAGTTARLTGYGFCAVFVADFERQALLIKGSYGLSQEYIATINARTPIPLRAGETGEGPSSRAYRAQRPTTILDIAADPPSRSWETVAAQQGYSSLLSVPLAVGQTLFGLINCYTVEKHEFSAREIILMESMANQAGLAVETAQRLAEGRRRAQEAAERADALRAELDAQRQAEEDHRALLRVVLRGGGLAAIAESLAAMLGCAVVIDDDAGRVLASACRDGRTGCRDPRLIAAYQRARAQVGPQVGRETVAVTPARERRGEPTGLVVPVVLDENLAGHLWALDPAAPFGPPQRQALAREAAVVALALLKERTAQEVEWRLSRDFLDDLFDPRGQSAEALHARARQLGADLSQPHTLLVVRRDPARGGAAVHEEREAYAQRSLLSLVQRTAAGEPGATLTATRSDHVVVLWHDDGSNRDAQDFAEHLHREIQAYAGGWTATISVGPTCHDVQEYDDAYRLTCGVLDLVQQSGRRDRVASLGSIGAFGLLLQVRRPQELQSFAESMLGTVRTYDQRHQTGLGATLRCYMAQRCNVTRTAKELHVHPNTVAYRLRRVEELLGIDVGDPQAMLHLQLALMIETILGD</sequence>
<name>A0A1I4I6X1_9ACTN</name>
<dbReference type="STRING" id="504800.SAMN04488085_11247"/>
<dbReference type="Pfam" id="PF17853">
    <property type="entry name" value="GGDEF_2"/>
    <property type="match status" value="1"/>
</dbReference>
<dbReference type="InterPro" id="IPR051448">
    <property type="entry name" value="CdaR-like_regulators"/>
</dbReference>
<feature type="coiled-coil region" evidence="2">
    <location>
        <begin position="215"/>
        <end position="242"/>
    </location>
</feature>
<dbReference type="InterPro" id="IPR003018">
    <property type="entry name" value="GAF"/>
</dbReference>
<dbReference type="Pfam" id="PF13556">
    <property type="entry name" value="HTH_30"/>
    <property type="match status" value="1"/>
</dbReference>
<dbReference type="Pfam" id="PF13185">
    <property type="entry name" value="GAF_2"/>
    <property type="match status" value="1"/>
</dbReference>
<proteinExistence type="inferred from homology"/>
<evidence type="ECO:0000256" key="2">
    <source>
        <dbReference type="SAM" id="Coils"/>
    </source>
</evidence>
<dbReference type="PANTHER" id="PTHR33744">
    <property type="entry name" value="CARBOHYDRATE DIACID REGULATOR"/>
    <property type="match status" value="1"/>
</dbReference>
<dbReference type="Gene3D" id="1.10.10.2840">
    <property type="entry name" value="PucR C-terminal helix-turn-helix domain"/>
    <property type="match status" value="1"/>
</dbReference>
<gene>
    <name evidence="4" type="ORF">SAMN04488085_11247</name>
</gene>
<dbReference type="InterPro" id="IPR029016">
    <property type="entry name" value="GAF-like_dom_sf"/>
</dbReference>